<keyword evidence="2" id="KW-1185">Reference proteome</keyword>
<dbReference type="EMBL" id="QTSX02004499">
    <property type="protein sequence ID" value="KAJ9064285.1"/>
    <property type="molecule type" value="Genomic_DNA"/>
</dbReference>
<evidence type="ECO:0000313" key="1">
    <source>
        <dbReference type="EMBL" id="KAJ9064285.1"/>
    </source>
</evidence>
<dbReference type="Proteomes" id="UP001165960">
    <property type="component" value="Unassembled WGS sequence"/>
</dbReference>
<proteinExistence type="predicted"/>
<reference evidence="1" key="1">
    <citation type="submission" date="2022-04" db="EMBL/GenBank/DDBJ databases">
        <title>Genome of the entomopathogenic fungus Entomophthora muscae.</title>
        <authorList>
            <person name="Elya C."/>
            <person name="Lovett B.R."/>
            <person name="Lee E."/>
            <person name="Macias A.M."/>
            <person name="Hajek A.E."/>
            <person name="De Bivort B.L."/>
            <person name="Kasson M.T."/>
            <person name="De Fine Licht H.H."/>
            <person name="Stajich J.E."/>
        </authorList>
    </citation>
    <scope>NUCLEOTIDE SEQUENCE</scope>
    <source>
        <strain evidence="1">Berkeley</strain>
    </source>
</reference>
<organism evidence="1 2">
    <name type="scientific">Entomophthora muscae</name>
    <dbReference type="NCBI Taxonomy" id="34485"/>
    <lineage>
        <taxon>Eukaryota</taxon>
        <taxon>Fungi</taxon>
        <taxon>Fungi incertae sedis</taxon>
        <taxon>Zoopagomycota</taxon>
        <taxon>Entomophthoromycotina</taxon>
        <taxon>Entomophthoromycetes</taxon>
        <taxon>Entomophthorales</taxon>
        <taxon>Entomophthoraceae</taxon>
        <taxon>Entomophthora</taxon>
    </lineage>
</organism>
<evidence type="ECO:0000313" key="2">
    <source>
        <dbReference type="Proteomes" id="UP001165960"/>
    </source>
</evidence>
<accession>A0ACC2SPL8</accession>
<gene>
    <name evidence="1" type="ORF">DSO57_1032167</name>
</gene>
<protein>
    <submittedName>
        <fullName evidence="1">Uncharacterized protein</fullName>
    </submittedName>
</protein>
<name>A0ACC2SPL8_9FUNG</name>
<comment type="caution">
    <text evidence="1">The sequence shown here is derived from an EMBL/GenBank/DDBJ whole genome shotgun (WGS) entry which is preliminary data.</text>
</comment>
<sequence>MKSTIFVLLASVATNSTDLIHDACNQARESDHPFLLVYPHNFSKFTDSSNQALYNSNGLLLDKDIACQETKVLATIPSSVYRKEKGGFSLTFSEIANKLLHTGRGKRSYDGINLLLDDPSKLNACLDEWSSHEFLAVTVHGEHFNEVMPILFPYAQMRHEIKHVYLDLTKGSVMYIPTYEDIYLIVDETIEVDCEVYKCLFAADKNFKDSFSSTVDVCPVR</sequence>